<protein>
    <submittedName>
        <fullName evidence="1">Uncharacterized protein</fullName>
    </submittedName>
</protein>
<dbReference type="AlphaFoldDB" id="A0A0A9EB24"/>
<reference evidence="1" key="2">
    <citation type="journal article" date="2015" name="Data Brief">
        <title>Shoot transcriptome of the giant reed, Arundo donax.</title>
        <authorList>
            <person name="Barrero R.A."/>
            <person name="Guerrero F.D."/>
            <person name="Moolhuijzen P."/>
            <person name="Goolsby J.A."/>
            <person name="Tidwell J."/>
            <person name="Bellgard S.E."/>
            <person name="Bellgard M.I."/>
        </authorList>
    </citation>
    <scope>NUCLEOTIDE SEQUENCE</scope>
    <source>
        <tissue evidence="1">Shoot tissue taken approximately 20 cm above the soil surface</tissue>
    </source>
</reference>
<proteinExistence type="predicted"/>
<accession>A0A0A9EB24</accession>
<reference evidence="1" key="1">
    <citation type="submission" date="2014-09" db="EMBL/GenBank/DDBJ databases">
        <authorList>
            <person name="Magalhaes I.L.F."/>
            <person name="Oliveira U."/>
            <person name="Santos F.R."/>
            <person name="Vidigal T.H.D.A."/>
            <person name="Brescovit A.D."/>
            <person name="Santos A.J."/>
        </authorList>
    </citation>
    <scope>NUCLEOTIDE SEQUENCE</scope>
    <source>
        <tissue evidence="1">Shoot tissue taken approximately 20 cm above the soil surface</tissue>
    </source>
</reference>
<name>A0A0A9EB24_ARUDO</name>
<evidence type="ECO:0000313" key="1">
    <source>
        <dbReference type="EMBL" id="JAD97251.1"/>
    </source>
</evidence>
<dbReference type="EMBL" id="GBRH01200644">
    <property type="protein sequence ID" value="JAD97251.1"/>
    <property type="molecule type" value="Transcribed_RNA"/>
</dbReference>
<organism evidence="1">
    <name type="scientific">Arundo donax</name>
    <name type="common">Giant reed</name>
    <name type="synonym">Donax arundinaceus</name>
    <dbReference type="NCBI Taxonomy" id="35708"/>
    <lineage>
        <taxon>Eukaryota</taxon>
        <taxon>Viridiplantae</taxon>
        <taxon>Streptophyta</taxon>
        <taxon>Embryophyta</taxon>
        <taxon>Tracheophyta</taxon>
        <taxon>Spermatophyta</taxon>
        <taxon>Magnoliopsida</taxon>
        <taxon>Liliopsida</taxon>
        <taxon>Poales</taxon>
        <taxon>Poaceae</taxon>
        <taxon>PACMAD clade</taxon>
        <taxon>Arundinoideae</taxon>
        <taxon>Arundineae</taxon>
        <taxon>Arundo</taxon>
    </lineage>
</organism>
<sequence length="55" mass="6345">MLKMTTSVDSDSNIPFQRWFGFNYEKCVGQFAHVLFSGRSCKINWKITSTVHSDV</sequence>